<dbReference type="SUPFAM" id="SSF53098">
    <property type="entry name" value="Ribonuclease H-like"/>
    <property type="match status" value="1"/>
</dbReference>
<dbReference type="GO" id="GO:0003676">
    <property type="term" value="F:nucleic acid binding"/>
    <property type="evidence" value="ECO:0007669"/>
    <property type="project" value="InterPro"/>
</dbReference>
<dbReference type="PANTHER" id="PTHR28083">
    <property type="entry name" value="GOOD FOR FULL DBP5 ACTIVITY PROTEIN 2"/>
    <property type="match status" value="1"/>
</dbReference>
<feature type="domain" description="Exonuclease" evidence="1">
    <location>
        <begin position="85"/>
        <end position="238"/>
    </location>
</feature>
<sequence length="241" mass="26910">MGTRRYMGKRVRLVNKMLDAHYARKYTNDGRVVHVEGWDERLVRIQAVKGKLRARQREEIESRLGPDALWDKLEQVRKVIAAGGTILAIDTEFDERKNLTEVGLSTFGRGGYQTRNLRPVLMRHRKDRFKYGQTEVLGDDLLKEEVETAVAQADIVVGHSLGGDVRMLSGAGIKLTPRATADTAFLSSLYYGAAGGMWMTLGNLCRKVGIELNGLHCGGNDAYYTAQALVRMAETLRKPEA</sequence>
<reference evidence="2 3" key="2">
    <citation type="submission" date="2018-09" db="EMBL/GenBank/DDBJ databases">
        <title>Giant CbK-like Caulobacter bacteriophages have genetically divergent genomes.</title>
        <authorList>
            <person name="Wilson K."/>
            <person name="Ely B."/>
        </authorList>
    </citation>
    <scope>NUCLEOTIDE SEQUENCE [LARGE SCALE GENOMIC DNA]</scope>
</reference>
<dbReference type="Proteomes" id="UP000259421">
    <property type="component" value="Segment"/>
</dbReference>
<proteinExistence type="predicted"/>
<evidence type="ECO:0000259" key="1">
    <source>
        <dbReference type="SMART" id="SM00479"/>
    </source>
</evidence>
<evidence type="ECO:0000313" key="3">
    <source>
        <dbReference type="Proteomes" id="UP000259421"/>
    </source>
</evidence>
<evidence type="ECO:0000313" key="2">
    <source>
        <dbReference type="EMBL" id="AXQ69083.1"/>
    </source>
</evidence>
<dbReference type="Gene3D" id="3.30.420.10">
    <property type="entry name" value="Ribonuclease H-like superfamily/Ribonuclease H"/>
    <property type="match status" value="1"/>
</dbReference>
<organism evidence="2 3">
    <name type="scientific">Caulobacter phage CcrBL9</name>
    <dbReference type="NCBI Taxonomy" id="2283270"/>
    <lineage>
        <taxon>Viruses</taxon>
        <taxon>Duplodnaviria</taxon>
        <taxon>Heunggongvirae</taxon>
        <taxon>Uroviricota</taxon>
        <taxon>Caudoviricetes</taxon>
        <taxon>Jeanschmidtviridae</taxon>
        <taxon>Bertelyvirus</taxon>
        <taxon>Bertelyvirus BL9</taxon>
    </lineage>
</organism>
<dbReference type="InterPro" id="IPR036397">
    <property type="entry name" value="RNaseH_sf"/>
</dbReference>
<name>A0A385EBB3_9CAUD</name>
<dbReference type="EMBL" id="MH588546">
    <property type="protein sequence ID" value="AXQ69083.1"/>
    <property type="molecule type" value="Genomic_DNA"/>
</dbReference>
<keyword evidence="3" id="KW-1185">Reference proteome</keyword>
<dbReference type="InterPro" id="IPR012337">
    <property type="entry name" value="RNaseH-like_sf"/>
</dbReference>
<dbReference type="PANTHER" id="PTHR28083:SF1">
    <property type="entry name" value="GOOD FOR FULL DBP5 ACTIVITY PROTEIN 2"/>
    <property type="match status" value="1"/>
</dbReference>
<reference evidence="3" key="1">
    <citation type="submission" date="2018-07" db="EMBL/GenBank/DDBJ databases">
        <title>Giant CbK-like Caulobacter bacteriophages have genetically divergent genomes.</title>
        <authorList>
            <person name="Wilson K.M."/>
            <person name="Ely B."/>
        </authorList>
    </citation>
    <scope>NUCLEOTIDE SEQUENCE [LARGE SCALE GENOMIC DNA]</scope>
</reference>
<dbReference type="Pfam" id="PF21762">
    <property type="entry name" value="DEDDh_C"/>
    <property type="match status" value="1"/>
</dbReference>
<dbReference type="InterPro" id="IPR013520">
    <property type="entry name" value="Ribonucl_H"/>
</dbReference>
<accession>A0A385EBB3</accession>
<protein>
    <recommendedName>
        <fullName evidence="1">Exonuclease domain-containing protein</fullName>
    </recommendedName>
</protein>
<gene>
    <name evidence="2" type="ORF">CcrBL9_gp059c</name>
</gene>
<dbReference type="InterPro" id="IPR040151">
    <property type="entry name" value="Gfd2/YDR514C-like"/>
</dbReference>
<dbReference type="SMART" id="SM00479">
    <property type="entry name" value="EXOIII"/>
    <property type="match status" value="1"/>
</dbReference>
<dbReference type="InterPro" id="IPR048519">
    <property type="entry name" value="Gfd2/YDR514C-like_C"/>
</dbReference>